<gene>
    <name evidence="2" type="ORF">PXEA_LOCUS5616</name>
</gene>
<reference evidence="2" key="1">
    <citation type="submission" date="2018-11" db="EMBL/GenBank/DDBJ databases">
        <authorList>
            <consortium name="Pathogen Informatics"/>
        </authorList>
    </citation>
    <scope>NUCLEOTIDE SEQUENCE</scope>
</reference>
<protein>
    <submittedName>
        <fullName evidence="2">Uncharacterized protein</fullName>
    </submittedName>
</protein>
<feature type="region of interest" description="Disordered" evidence="1">
    <location>
        <begin position="100"/>
        <end position="129"/>
    </location>
</feature>
<evidence type="ECO:0000256" key="1">
    <source>
        <dbReference type="SAM" id="MobiDB-lite"/>
    </source>
</evidence>
<comment type="caution">
    <text evidence="2">The sequence shown here is derived from an EMBL/GenBank/DDBJ whole genome shotgun (WGS) entry which is preliminary data.</text>
</comment>
<dbReference type="EMBL" id="CAAALY010013999">
    <property type="protein sequence ID" value="VEL12176.1"/>
    <property type="molecule type" value="Genomic_DNA"/>
</dbReference>
<proteinExistence type="predicted"/>
<sequence>MFNGGSFDLSPSSILDIVLQASSPYLHVRHCSIARRASPIGCPASQISNKSSSSDLQLQTSMPIAHELLYNKTNRLALDTQIPAFYDLPEQSNDPSRIQISEQNKDSSKSAEAVEQKESTQIEPKDLDKGQYDIEEEETAELALLSEACEVASRSVMGASANNYSDVERSAVFLTGLFNLLIAVLTEQRFRCERPEGLCEMTWTQILESVHPKSSRLQLPQTFSSPVHFSVEYIFEIGFDSEFDSHSLSSKSLEECKTDLCVRIDKQADASVRQYQGREFSKLVFQGFLVCF</sequence>
<accession>A0A3S5A568</accession>
<dbReference type="Proteomes" id="UP000784294">
    <property type="component" value="Unassembled WGS sequence"/>
</dbReference>
<feature type="compositionally biased region" description="Basic and acidic residues" evidence="1">
    <location>
        <begin position="103"/>
        <end position="129"/>
    </location>
</feature>
<keyword evidence="3" id="KW-1185">Reference proteome</keyword>
<evidence type="ECO:0000313" key="2">
    <source>
        <dbReference type="EMBL" id="VEL12176.1"/>
    </source>
</evidence>
<organism evidence="2 3">
    <name type="scientific">Protopolystoma xenopodis</name>
    <dbReference type="NCBI Taxonomy" id="117903"/>
    <lineage>
        <taxon>Eukaryota</taxon>
        <taxon>Metazoa</taxon>
        <taxon>Spiralia</taxon>
        <taxon>Lophotrochozoa</taxon>
        <taxon>Platyhelminthes</taxon>
        <taxon>Monogenea</taxon>
        <taxon>Polyopisthocotylea</taxon>
        <taxon>Polystomatidea</taxon>
        <taxon>Polystomatidae</taxon>
        <taxon>Protopolystoma</taxon>
    </lineage>
</organism>
<dbReference type="AlphaFoldDB" id="A0A3S5A568"/>
<name>A0A3S5A568_9PLAT</name>
<evidence type="ECO:0000313" key="3">
    <source>
        <dbReference type="Proteomes" id="UP000784294"/>
    </source>
</evidence>